<name>A0AAN7Q5D4_MYCAM</name>
<evidence type="ECO:0000313" key="2">
    <source>
        <dbReference type="Proteomes" id="UP001333110"/>
    </source>
</evidence>
<accession>A0AAN7Q5D4</accession>
<dbReference type="Proteomes" id="UP001333110">
    <property type="component" value="Unassembled WGS sequence"/>
</dbReference>
<comment type="caution">
    <text evidence="1">The sequence shown here is derived from an EMBL/GenBank/DDBJ whole genome shotgun (WGS) entry which is preliminary data.</text>
</comment>
<proteinExistence type="predicted"/>
<gene>
    <name evidence="1" type="ORF">QYF61_018618</name>
</gene>
<dbReference type="AlphaFoldDB" id="A0AAN7Q5D4"/>
<keyword evidence="2" id="KW-1185">Reference proteome</keyword>
<reference evidence="1 2" key="1">
    <citation type="journal article" date="2023" name="J. Hered.">
        <title>Chromosome-level genome of the wood stork (Mycteria americana) provides insight into avian chromosome evolution.</title>
        <authorList>
            <person name="Flamio R. Jr."/>
            <person name="Ramstad K.M."/>
        </authorList>
    </citation>
    <scope>NUCLEOTIDE SEQUENCE [LARGE SCALE GENOMIC DNA]</scope>
    <source>
        <strain evidence="1">JAX WOST 10</strain>
    </source>
</reference>
<evidence type="ECO:0000313" key="1">
    <source>
        <dbReference type="EMBL" id="KAK4831651.1"/>
    </source>
</evidence>
<organism evidence="1 2">
    <name type="scientific">Mycteria americana</name>
    <name type="common">Wood stork</name>
    <dbReference type="NCBI Taxonomy" id="33587"/>
    <lineage>
        <taxon>Eukaryota</taxon>
        <taxon>Metazoa</taxon>
        <taxon>Chordata</taxon>
        <taxon>Craniata</taxon>
        <taxon>Vertebrata</taxon>
        <taxon>Euteleostomi</taxon>
        <taxon>Archelosauria</taxon>
        <taxon>Archosauria</taxon>
        <taxon>Dinosauria</taxon>
        <taxon>Saurischia</taxon>
        <taxon>Theropoda</taxon>
        <taxon>Coelurosauria</taxon>
        <taxon>Aves</taxon>
        <taxon>Neognathae</taxon>
        <taxon>Neoaves</taxon>
        <taxon>Aequornithes</taxon>
        <taxon>Ciconiiformes</taxon>
        <taxon>Ciconiidae</taxon>
        <taxon>Mycteria</taxon>
    </lineage>
</organism>
<dbReference type="EMBL" id="JAUNZN010000001">
    <property type="protein sequence ID" value="KAK4831651.1"/>
    <property type="molecule type" value="Genomic_DNA"/>
</dbReference>
<protein>
    <submittedName>
        <fullName evidence="1">Uncharacterized protein</fullName>
    </submittedName>
</protein>
<sequence>MGQPQPRAPGTSLGMGPGWAKAWACGWAWLSGTHGQAGQGCGELQAGPAAASLGQGLVAPGAEMGPWAVGRWWSLRGAGQGQSGLLVPSGPGDKLVTTLMTTLVTNLVTTNVASSTSPGFELELNNPSSLSRSSQDLCSRPFTSFIALLWTRSSTSMSFLYDLSNVTEFNFVDNSKPRTNAVFHLGLNNPVKQHGLRTDRPGGSFAEKELEVLVADRSNMSGNAGPPHTGLNPSWRTAKRNTNTLEHVWGQTARTLRGWCT</sequence>